<dbReference type="KEGG" id="cbr:CBG_05703"/>
<dbReference type="Proteomes" id="UP000008549">
    <property type="component" value="Unassembled WGS sequence"/>
</dbReference>
<dbReference type="InParanoid" id="A8X1U4"/>
<dbReference type="OMA" id="QMNSMFL"/>
<protein>
    <submittedName>
        <fullName evidence="3">Protein CBG05703</fullName>
    </submittedName>
</protein>
<dbReference type="EMBL" id="HE600909">
    <property type="protein sequence ID" value="CAP26604.2"/>
    <property type="molecule type" value="Genomic_DNA"/>
</dbReference>
<name>A8X1U4_CAEBR</name>
<evidence type="ECO:0000313" key="3">
    <source>
        <dbReference type="EMBL" id="CAP26604.2"/>
    </source>
</evidence>
<dbReference type="WormBase" id="CBG05703">
    <property type="protein sequence ID" value="CBP39302"/>
    <property type="gene ID" value="WBGene00028103"/>
</dbReference>
<dbReference type="GeneID" id="8575026"/>
<dbReference type="AlphaFoldDB" id="A8X1U4"/>
<reference evidence="3 4" key="1">
    <citation type="journal article" date="2003" name="PLoS Biol.">
        <title>The genome sequence of Caenorhabditis briggsae: a platform for comparative genomics.</title>
        <authorList>
            <person name="Stein L.D."/>
            <person name="Bao Z."/>
            <person name="Blasiar D."/>
            <person name="Blumenthal T."/>
            <person name="Brent M.R."/>
            <person name="Chen N."/>
            <person name="Chinwalla A."/>
            <person name="Clarke L."/>
            <person name="Clee C."/>
            <person name="Coghlan A."/>
            <person name="Coulson A."/>
            <person name="D'Eustachio P."/>
            <person name="Fitch D.H."/>
            <person name="Fulton L.A."/>
            <person name="Fulton R.E."/>
            <person name="Griffiths-Jones S."/>
            <person name="Harris T.W."/>
            <person name="Hillier L.W."/>
            <person name="Kamath R."/>
            <person name="Kuwabara P.E."/>
            <person name="Mardis E.R."/>
            <person name="Marra M.A."/>
            <person name="Miner T.L."/>
            <person name="Minx P."/>
            <person name="Mullikin J.C."/>
            <person name="Plumb R.W."/>
            <person name="Rogers J."/>
            <person name="Schein J.E."/>
            <person name="Sohrmann M."/>
            <person name="Spieth J."/>
            <person name="Stajich J.E."/>
            <person name="Wei C."/>
            <person name="Willey D."/>
            <person name="Wilson R.K."/>
            <person name="Durbin R."/>
            <person name="Waterston R.H."/>
        </authorList>
    </citation>
    <scope>NUCLEOTIDE SEQUENCE [LARGE SCALE GENOMIC DNA]</scope>
    <source>
        <strain evidence="3 4">AF16</strain>
    </source>
</reference>
<dbReference type="eggNOG" id="ENOG502TFX8">
    <property type="taxonomic scope" value="Eukaryota"/>
</dbReference>
<evidence type="ECO:0000313" key="4">
    <source>
        <dbReference type="Proteomes" id="UP000008549"/>
    </source>
</evidence>
<gene>
    <name evidence="3 5" type="ORF">CBG05703</name>
    <name evidence="3" type="ORF">CBG_05703</name>
</gene>
<reference evidence="3 4" key="2">
    <citation type="journal article" date="2011" name="PLoS Genet.">
        <title>Caenorhabditis briggsae recombinant inbred line genotypes reveal inter-strain incompatibility and the evolution of recombination.</title>
        <authorList>
            <person name="Ross J.A."/>
            <person name="Koboldt D.C."/>
            <person name="Staisch J.E."/>
            <person name="Chamberlin H.M."/>
            <person name="Gupta B.P."/>
            <person name="Miller R.D."/>
            <person name="Baird S.E."/>
            <person name="Haag E.S."/>
        </authorList>
    </citation>
    <scope>NUCLEOTIDE SEQUENCE [LARGE SCALE GENOMIC DNA]</scope>
    <source>
        <strain evidence="3 4">AF16</strain>
    </source>
</reference>
<proteinExistence type="predicted"/>
<feature type="domain" description="CUB-like" evidence="2">
    <location>
        <begin position="37"/>
        <end position="155"/>
    </location>
</feature>
<dbReference type="STRING" id="6238.A8X1U4"/>
<feature type="domain" description="CUB-like" evidence="2">
    <location>
        <begin position="699"/>
        <end position="795"/>
    </location>
</feature>
<dbReference type="InterPro" id="IPR003366">
    <property type="entry name" value="CUB-like_dom"/>
</dbReference>
<feature type="signal peptide" evidence="1">
    <location>
        <begin position="1"/>
        <end position="18"/>
    </location>
</feature>
<dbReference type="CTD" id="8575026"/>
<feature type="domain" description="CUB-like" evidence="2">
    <location>
        <begin position="384"/>
        <end position="478"/>
    </location>
</feature>
<feature type="chain" id="PRO_5002729321" evidence="1">
    <location>
        <begin position="19"/>
        <end position="1042"/>
    </location>
</feature>
<organism evidence="3 4">
    <name type="scientific">Caenorhabditis briggsae</name>
    <dbReference type="NCBI Taxonomy" id="6238"/>
    <lineage>
        <taxon>Eukaryota</taxon>
        <taxon>Metazoa</taxon>
        <taxon>Ecdysozoa</taxon>
        <taxon>Nematoda</taxon>
        <taxon>Chromadorea</taxon>
        <taxon>Rhabditida</taxon>
        <taxon>Rhabditina</taxon>
        <taxon>Rhabditomorpha</taxon>
        <taxon>Rhabditoidea</taxon>
        <taxon>Rhabditidae</taxon>
        <taxon>Peloderinae</taxon>
        <taxon>Caenorhabditis</taxon>
    </lineage>
</organism>
<dbReference type="GO" id="GO:0045087">
    <property type="term" value="P:innate immune response"/>
    <property type="evidence" value="ECO:0000318"/>
    <property type="project" value="GO_Central"/>
</dbReference>
<dbReference type="PANTHER" id="PTHR21447">
    <property type="entry name" value="RING-TYPE DOMAIN-CONTAINING PROTEIN-RELATED"/>
    <property type="match status" value="1"/>
</dbReference>
<dbReference type="PANTHER" id="PTHR21447:SF4">
    <property type="entry name" value="CUB-LIKE DOMAIN-CONTAINING PROTEIN"/>
    <property type="match status" value="1"/>
</dbReference>
<evidence type="ECO:0000259" key="2">
    <source>
        <dbReference type="Pfam" id="PF02408"/>
    </source>
</evidence>
<keyword evidence="1" id="KW-0732">Signal</keyword>
<keyword evidence="4" id="KW-1185">Reference proteome</keyword>
<dbReference type="RefSeq" id="XP_045093173.1">
    <property type="nucleotide sequence ID" value="XM_045235593.1"/>
</dbReference>
<sequence length="1042" mass="115828">MLQFLFLLCFIFCSNVSALGNFCFLQLDKLVYVFSTDCEQIPDSDIFAGDQFWYPVNSSDYVRIPPNFNCTYVIKAPITSSQVLYGSVLLTNLLKGVNDYMIVTDSLGGKTTLKYRSDSFLNYDIFPGKQISIQVVTKSVDMKSQFLIQVSYSKVKVGPTTQMKTGGALNYVNLATLKGFNPVLQNSITVQGNEPISMSLATSRIMYPTLYLYHSYIIDGDFYNQTSVHRLIDFEQSAPFVSLNNRVTLVTFQTDAYYATAAVLNPVSEANKFEYLTSQASVNGELDKVAFNPYLKPEACQVLAVDSKKIIMNSLNFNEEITSSCIAQVVTGPPNNSSQLLLDLTTARGLMPYTFNLKYFSVMAKGYCTPIPRSDQVAGKQLKIPNGATMPVVLPANFNCTYVINPPLMVFAKLQVENKLKGLNDVIIVRDSLGKSTVITSRSPFLSTFTIFPHTITMIQVTTKSVQMNSMFLLNIAFEKMSTPTLQALATGSSVMNYQTLNETQIELEERQLVTYQANEAITVTLGKSLYQNDIFDNFYVVDGDFHYPTAVTRISQFNQCGTVCYRSQTNTVTIVGLDEFTDESAVVLMETYESEVYDEVVAMTLYDSDNYWDITNRTVNFDSACSNLAYMVLSKDSDGIVIADFSFTEAPPHMIAKAVAGPPNGASKVLVDFTDISITYPIKLNIPLNTQVAGKSLYIPDNQNSPVTLPVDFNCTYAVNPPTQVYAEITVSNNLKGVDDVIVVTDGQKTVTKITRNDPDVVFYVFPGTSTLVNVQNFDATSKFQMTISYVELPNPEQRALQKGQNLNYLMLNSIQRKPITLSADGPKVGVTIVAKDAGQLVLNKMRLGDGAECKCTAVTGPPTADSKALINFKEDQYALPQLFPYPYFSFIVENCHIQFNFTTTVSPSYYQLDGERSGFIFSPIYFNSEATNRFINLTFAYTGADRKQFVVDVDRAMLSGSTSSEMDINIYDSDWKKTLSTVITGNQEGTRSRAYGSYLNVQMTGYVDGKLKWRLDSSGVSMFNVQSMLILAAFYLVISF</sequence>
<dbReference type="Pfam" id="PF02408">
    <property type="entry name" value="CUB_2"/>
    <property type="match status" value="3"/>
</dbReference>
<evidence type="ECO:0000313" key="5">
    <source>
        <dbReference type="WormBase" id="CBG05703"/>
    </source>
</evidence>
<accession>A8X1U4</accession>
<evidence type="ECO:0000256" key="1">
    <source>
        <dbReference type="SAM" id="SignalP"/>
    </source>
</evidence>
<dbReference type="HOGENOM" id="CLU_292436_0_0_1"/>